<gene>
    <name evidence="3" type="ORF">JI741_19235</name>
</gene>
<keyword evidence="1" id="KW-0472">Membrane</keyword>
<name>A0ABS1KVK1_9BACT</name>
<evidence type="ECO:0000256" key="2">
    <source>
        <dbReference type="SAM" id="SignalP"/>
    </source>
</evidence>
<evidence type="ECO:0000313" key="3">
    <source>
        <dbReference type="EMBL" id="MBL0743375.1"/>
    </source>
</evidence>
<evidence type="ECO:0000256" key="1">
    <source>
        <dbReference type="SAM" id="Phobius"/>
    </source>
</evidence>
<evidence type="ECO:0000313" key="4">
    <source>
        <dbReference type="Proteomes" id="UP000613030"/>
    </source>
</evidence>
<keyword evidence="4" id="KW-1185">Reference proteome</keyword>
<protein>
    <submittedName>
        <fullName evidence="3">BatD family protein</fullName>
    </submittedName>
</protein>
<keyword evidence="2" id="KW-0732">Signal</keyword>
<feature type="chain" id="PRO_5046698773" evidence="2">
    <location>
        <begin position="27"/>
        <end position="489"/>
    </location>
</feature>
<keyword evidence="1" id="KW-0812">Transmembrane</keyword>
<dbReference type="RefSeq" id="WP_202012667.1">
    <property type="nucleotide sequence ID" value="NZ_JAERRB010000006.1"/>
</dbReference>
<dbReference type="Proteomes" id="UP000613030">
    <property type="component" value="Unassembled WGS sequence"/>
</dbReference>
<dbReference type="PANTHER" id="PTHR40940">
    <property type="entry name" value="PROTEIN BATD-RELATED"/>
    <property type="match status" value="1"/>
</dbReference>
<reference evidence="3 4" key="1">
    <citation type="submission" date="2021-01" db="EMBL/GenBank/DDBJ databases">
        <title>Chryseolinea sp. Jin1 Genome sequencing and assembly.</title>
        <authorList>
            <person name="Kim I."/>
        </authorList>
    </citation>
    <scope>NUCLEOTIDE SEQUENCE [LARGE SCALE GENOMIC DNA]</scope>
    <source>
        <strain evidence="3 4">Jin1</strain>
    </source>
</reference>
<sequence>MRWILFLRLSILLLLLSAALAPAAQAQSVQITLGPDEIGENQSWTITVTVQNDRLKSYDNFPDIDGFRKRGQSTQSTTNIVNGQVSSAQSVIMTYAPTKQGTFTIPSFTMKVNDKPVNVPGKKVRVGPPLQQQQQQRDPFRTFFDRPSDDFFGSGDTEFVDIKEDAFLALTTSKDEVYVGEGFTTTLSFFVSQENRAPLQFYEPGRQLVDILKKIKPSNCWEENFNIENIEGENVKINGRDYMQYKVYQAVYFPLNNETINFPSVGLEMIKYKVAKNPSFFGQNRKEDFKKFFTKPKRVVVKELPPHPLKDVVAVGDYRLDERIRHTDLETGQSAGYNFNIFGEGNISSIEKPATHNDDKFEFYEPNVRQDITRQNNRITGTKSFSYFMIPKEPGQYKLGDYFQWVFFNPKEKKYDTLKSKLIVTVAGESKKNEAIQSSDLGNFYNKIDNADNTLKTMADTRWQKWAFNAFVLVMLGATAYLVFKKPTT</sequence>
<dbReference type="PANTHER" id="PTHR40940:SF2">
    <property type="entry name" value="BATD"/>
    <property type="match status" value="1"/>
</dbReference>
<comment type="caution">
    <text evidence="3">The sequence shown here is derived from an EMBL/GenBank/DDBJ whole genome shotgun (WGS) entry which is preliminary data.</text>
</comment>
<feature type="transmembrane region" description="Helical" evidence="1">
    <location>
        <begin position="466"/>
        <end position="484"/>
    </location>
</feature>
<proteinExistence type="predicted"/>
<feature type="signal peptide" evidence="2">
    <location>
        <begin position="1"/>
        <end position="26"/>
    </location>
</feature>
<dbReference type="EMBL" id="JAERRB010000006">
    <property type="protein sequence ID" value="MBL0743375.1"/>
    <property type="molecule type" value="Genomic_DNA"/>
</dbReference>
<keyword evidence="1" id="KW-1133">Transmembrane helix</keyword>
<dbReference type="Pfam" id="PF13584">
    <property type="entry name" value="BatD"/>
    <property type="match status" value="2"/>
</dbReference>
<dbReference type="InterPro" id="IPR025738">
    <property type="entry name" value="BatD"/>
</dbReference>
<organism evidence="3 4">
    <name type="scientific">Chryseolinea lacunae</name>
    <dbReference type="NCBI Taxonomy" id="2801331"/>
    <lineage>
        <taxon>Bacteria</taxon>
        <taxon>Pseudomonadati</taxon>
        <taxon>Bacteroidota</taxon>
        <taxon>Cytophagia</taxon>
        <taxon>Cytophagales</taxon>
        <taxon>Fulvivirgaceae</taxon>
        <taxon>Chryseolinea</taxon>
    </lineage>
</organism>
<accession>A0ABS1KVK1</accession>